<name>A0A835Q867_VANPL</name>
<organism evidence="2 3">
    <name type="scientific">Vanilla planifolia</name>
    <name type="common">Vanilla</name>
    <dbReference type="NCBI Taxonomy" id="51239"/>
    <lineage>
        <taxon>Eukaryota</taxon>
        <taxon>Viridiplantae</taxon>
        <taxon>Streptophyta</taxon>
        <taxon>Embryophyta</taxon>
        <taxon>Tracheophyta</taxon>
        <taxon>Spermatophyta</taxon>
        <taxon>Magnoliopsida</taxon>
        <taxon>Liliopsida</taxon>
        <taxon>Asparagales</taxon>
        <taxon>Orchidaceae</taxon>
        <taxon>Vanilloideae</taxon>
        <taxon>Vanilleae</taxon>
        <taxon>Vanilla</taxon>
    </lineage>
</organism>
<dbReference type="AlphaFoldDB" id="A0A835Q867"/>
<feature type="region of interest" description="Disordered" evidence="1">
    <location>
        <begin position="42"/>
        <end position="94"/>
    </location>
</feature>
<accession>A0A835Q867</accession>
<evidence type="ECO:0000313" key="3">
    <source>
        <dbReference type="Proteomes" id="UP000639772"/>
    </source>
</evidence>
<dbReference type="EMBL" id="JADCNM010000010">
    <property type="protein sequence ID" value="KAG0465961.1"/>
    <property type="molecule type" value="Genomic_DNA"/>
</dbReference>
<gene>
    <name evidence="2" type="ORF">HPP92_020125</name>
</gene>
<evidence type="ECO:0000313" key="2">
    <source>
        <dbReference type="EMBL" id="KAG0465961.1"/>
    </source>
</evidence>
<comment type="caution">
    <text evidence="2">The sequence shown here is derived from an EMBL/GenBank/DDBJ whole genome shotgun (WGS) entry which is preliminary data.</text>
</comment>
<feature type="compositionally biased region" description="Basic and acidic residues" evidence="1">
    <location>
        <begin position="47"/>
        <end position="94"/>
    </location>
</feature>
<evidence type="ECO:0000256" key="1">
    <source>
        <dbReference type="SAM" id="MobiDB-lite"/>
    </source>
</evidence>
<dbReference type="Proteomes" id="UP000639772">
    <property type="component" value="Chromosome 10"/>
</dbReference>
<reference evidence="2 3" key="1">
    <citation type="journal article" date="2020" name="Nat. Food">
        <title>A phased Vanilla planifolia genome enables genetic improvement of flavour and production.</title>
        <authorList>
            <person name="Hasing T."/>
            <person name="Tang H."/>
            <person name="Brym M."/>
            <person name="Khazi F."/>
            <person name="Huang T."/>
            <person name="Chambers A.H."/>
        </authorList>
    </citation>
    <scope>NUCLEOTIDE SEQUENCE [LARGE SCALE GENOMIC DNA]</scope>
    <source>
        <tissue evidence="2">Leaf</tissue>
    </source>
</reference>
<sequence>MKGMVRKLQILEYQEAEDLDSGSGHTLRGRIEGFGREVDFSLGGRRRRDDENHARKVKDEDVRRGRNDDARPRERSKLRLTDRNENIEDHTKNE</sequence>
<protein>
    <submittedName>
        <fullName evidence="2">Uncharacterized protein</fullName>
    </submittedName>
</protein>
<proteinExistence type="predicted"/>